<dbReference type="InterPro" id="IPR051317">
    <property type="entry name" value="Gfo/Idh/MocA_oxidoreduct"/>
</dbReference>
<dbReference type="OrthoDB" id="9815825at2"/>
<evidence type="ECO:0000313" key="3">
    <source>
        <dbReference type="EMBL" id="SDM77365.1"/>
    </source>
</evidence>
<dbReference type="Gene3D" id="3.40.50.720">
    <property type="entry name" value="NAD(P)-binding Rossmann-like Domain"/>
    <property type="match status" value="1"/>
</dbReference>
<evidence type="ECO:0000259" key="1">
    <source>
        <dbReference type="Pfam" id="PF01408"/>
    </source>
</evidence>
<protein>
    <submittedName>
        <fullName evidence="3">Virulence factor</fullName>
    </submittedName>
</protein>
<name>A0A1G9VZX8_9BACI</name>
<dbReference type="GO" id="GO:0000166">
    <property type="term" value="F:nucleotide binding"/>
    <property type="evidence" value="ECO:0007669"/>
    <property type="project" value="InterPro"/>
</dbReference>
<evidence type="ECO:0000259" key="2">
    <source>
        <dbReference type="Pfam" id="PF21378"/>
    </source>
</evidence>
<dbReference type="STRING" id="482461.SAMN05216244_3363"/>
<dbReference type="RefSeq" id="WP_074600424.1">
    <property type="nucleotide sequence ID" value="NZ_FNHF01000005.1"/>
</dbReference>
<dbReference type="AlphaFoldDB" id="A0A1G9VZX8"/>
<keyword evidence="4" id="KW-1185">Reference proteome</keyword>
<reference evidence="4" key="1">
    <citation type="submission" date="2016-10" db="EMBL/GenBank/DDBJ databases">
        <authorList>
            <person name="Varghese N."/>
            <person name="Submissions S."/>
        </authorList>
    </citation>
    <scope>NUCLEOTIDE SEQUENCE [LARGE SCALE GENOMIC DNA]</scope>
    <source>
        <strain evidence="4">CGMCC 1.6199</strain>
    </source>
</reference>
<dbReference type="Pfam" id="PF01408">
    <property type="entry name" value="GFO_IDH_MocA"/>
    <property type="match status" value="1"/>
</dbReference>
<dbReference type="PANTHER" id="PTHR43708:SF4">
    <property type="entry name" value="OXIDOREDUCTASE YCEM-RELATED"/>
    <property type="match status" value="1"/>
</dbReference>
<dbReference type="InterPro" id="IPR036291">
    <property type="entry name" value="NAD(P)-bd_dom_sf"/>
</dbReference>
<gene>
    <name evidence="3" type="ORF">SAMN05216244_3363</name>
</gene>
<feature type="domain" description="Gfo/Idh/MocA-like oxidoreductase N-terminal" evidence="1">
    <location>
        <begin position="7"/>
        <end position="123"/>
    </location>
</feature>
<organism evidence="3 4">
    <name type="scientific">Sediminibacillus halophilus</name>
    <dbReference type="NCBI Taxonomy" id="482461"/>
    <lineage>
        <taxon>Bacteria</taxon>
        <taxon>Bacillati</taxon>
        <taxon>Bacillota</taxon>
        <taxon>Bacilli</taxon>
        <taxon>Bacillales</taxon>
        <taxon>Bacillaceae</taxon>
        <taxon>Sediminibacillus</taxon>
    </lineage>
</organism>
<dbReference type="Gene3D" id="3.30.360.10">
    <property type="entry name" value="Dihydrodipicolinate Reductase, domain 2"/>
    <property type="match status" value="1"/>
</dbReference>
<proteinExistence type="predicted"/>
<dbReference type="Pfam" id="PF21378">
    <property type="entry name" value="YceM-like_C"/>
    <property type="match status" value="1"/>
</dbReference>
<dbReference type="Proteomes" id="UP000182347">
    <property type="component" value="Unassembled WGS sequence"/>
</dbReference>
<dbReference type="EMBL" id="FNHF01000005">
    <property type="protein sequence ID" value="SDM77365.1"/>
    <property type="molecule type" value="Genomic_DNA"/>
</dbReference>
<accession>A0A1G9VZX8</accession>
<dbReference type="PANTHER" id="PTHR43708">
    <property type="entry name" value="CONSERVED EXPRESSED OXIDOREDUCTASE (EUROFUNG)"/>
    <property type="match status" value="1"/>
</dbReference>
<dbReference type="InterPro" id="IPR000683">
    <property type="entry name" value="Gfo/Idh/MocA-like_OxRdtase_N"/>
</dbReference>
<dbReference type="SUPFAM" id="SSF55347">
    <property type="entry name" value="Glyceraldehyde-3-phosphate dehydrogenase-like, C-terminal domain"/>
    <property type="match status" value="1"/>
</dbReference>
<dbReference type="SUPFAM" id="SSF51735">
    <property type="entry name" value="NAD(P)-binding Rossmann-fold domains"/>
    <property type="match status" value="1"/>
</dbReference>
<evidence type="ECO:0000313" key="4">
    <source>
        <dbReference type="Proteomes" id="UP000182347"/>
    </source>
</evidence>
<feature type="domain" description="YceM-like C-terminal" evidence="2">
    <location>
        <begin position="129"/>
        <end position="248"/>
    </location>
</feature>
<sequence length="309" mass="34886">MEARKPRIGIVGLGNIAQKAYLPILMKETDWELAGAYSPNQTKREKLCRNLRINTFNSLASLSSQSDAVFVHTSTETHFEVVSFLLGQGNDVYVDKPLAANLEQAVHLAELSEKTGRKLMVGFNRRFAPLYRKARELSAEFDWVQMEKHRTDSIGPGSFAFTMLDDYLHIIDTIRWLAGRKELKVTDLFTREDEAGQMLFAKHSFQTSGQHFTTAMHRRAGTNLEKLEIVNEQSIIRVNNLNTLQVEAEGCLTESSSPSWEELLTTKGFTGAVSHFISAVKDDETPDVDGWDAVKSQQLLDQLINKHQQ</sequence>
<dbReference type="InterPro" id="IPR048477">
    <property type="entry name" value="YceM-like_C"/>
</dbReference>